<evidence type="ECO:0000313" key="6">
    <source>
        <dbReference type="Proteomes" id="UP000189703"/>
    </source>
</evidence>
<keyword evidence="2" id="KW-0460">Magnesium</keyword>
<feature type="domain" description="Terpene synthase N-terminal" evidence="4">
    <location>
        <begin position="63"/>
        <end position="134"/>
    </location>
</feature>
<gene>
    <name evidence="7" type="primary">LOC104599064</name>
</gene>
<proteinExistence type="predicted"/>
<organism evidence="6 7">
    <name type="scientific">Nelumbo nucifera</name>
    <name type="common">Sacred lotus</name>
    <dbReference type="NCBI Taxonomy" id="4432"/>
    <lineage>
        <taxon>Eukaryota</taxon>
        <taxon>Viridiplantae</taxon>
        <taxon>Streptophyta</taxon>
        <taxon>Embryophyta</taxon>
        <taxon>Tracheophyta</taxon>
        <taxon>Spermatophyta</taxon>
        <taxon>Magnoliopsida</taxon>
        <taxon>Proteales</taxon>
        <taxon>Nelumbonaceae</taxon>
        <taxon>Nelumbo</taxon>
    </lineage>
</organism>
<dbReference type="SUPFAM" id="SSF48239">
    <property type="entry name" value="Terpenoid cyclases/Protein prenyltransferases"/>
    <property type="match status" value="1"/>
</dbReference>
<dbReference type="AlphaFoldDB" id="A0A1U8AC62"/>
<reference evidence="7" key="1">
    <citation type="submission" date="2025-08" db="UniProtKB">
        <authorList>
            <consortium name="RefSeq"/>
        </authorList>
    </citation>
    <scope>IDENTIFICATION</scope>
</reference>
<dbReference type="OrthoDB" id="1877784at2759"/>
<dbReference type="GeneID" id="104599064"/>
<dbReference type="Pfam" id="PF01397">
    <property type="entry name" value="Terpene_synth"/>
    <property type="match status" value="1"/>
</dbReference>
<dbReference type="STRING" id="4432.A0A1U8AC62"/>
<dbReference type="CDD" id="cd00684">
    <property type="entry name" value="Terpene_cyclase_plant_C1"/>
    <property type="match status" value="1"/>
</dbReference>
<dbReference type="GO" id="GO:0016102">
    <property type="term" value="P:diterpenoid biosynthetic process"/>
    <property type="evidence" value="ECO:0007669"/>
    <property type="project" value="InterPro"/>
</dbReference>
<keyword evidence="3" id="KW-0456">Lyase</keyword>
<dbReference type="InterPro" id="IPR050148">
    <property type="entry name" value="Terpene_synthase-like"/>
</dbReference>
<dbReference type="InterPro" id="IPR034741">
    <property type="entry name" value="Terpene_cyclase-like_1_C"/>
</dbReference>
<dbReference type="SUPFAM" id="SSF48576">
    <property type="entry name" value="Terpenoid synthases"/>
    <property type="match status" value="1"/>
</dbReference>
<dbReference type="Gene3D" id="1.50.10.130">
    <property type="entry name" value="Terpene synthase, N-terminal domain"/>
    <property type="match status" value="1"/>
</dbReference>
<keyword evidence="1" id="KW-0479">Metal-binding</keyword>
<dbReference type="InterPro" id="IPR008949">
    <property type="entry name" value="Isoprenoid_synthase_dom_sf"/>
</dbReference>
<evidence type="ECO:0000259" key="5">
    <source>
        <dbReference type="Pfam" id="PF03936"/>
    </source>
</evidence>
<dbReference type="GO" id="GO:0010333">
    <property type="term" value="F:terpene synthase activity"/>
    <property type="evidence" value="ECO:0000318"/>
    <property type="project" value="GO_Central"/>
</dbReference>
<evidence type="ECO:0000259" key="4">
    <source>
        <dbReference type="Pfam" id="PF01397"/>
    </source>
</evidence>
<dbReference type="GO" id="GO:0046246">
    <property type="term" value="P:terpene biosynthetic process"/>
    <property type="evidence" value="ECO:0000318"/>
    <property type="project" value="GO_Central"/>
</dbReference>
<evidence type="ECO:0000256" key="1">
    <source>
        <dbReference type="ARBA" id="ARBA00022723"/>
    </source>
</evidence>
<dbReference type="InterPro" id="IPR008930">
    <property type="entry name" value="Terpenoid_cyclase/PrenylTrfase"/>
</dbReference>
<dbReference type="PANTHER" id="PTHR31225:SF93">
    <property type="entry name" value="ALPHA-HUMULENE_(-)-(E)-BETA-CARYOPHYLLENE SYNTHASE"/>
    <property type="match status" value="1"/>
</dbReference>
<dbReference type="PANTHER" id="PTHR31225">
    <property type="entry name" value="OS04G0344100 PROTEIN-RELATED"/>
    <property type="match status" value="1"/>
</dbReference>
<keyword evidence="6" id="KW-1185">Reference proteome</keyword>
<dbReference type="SFLD" id="SFLDG01019">
    <property type="entry name" value="Terpene_Cyclase_Like_1_C_Termi"/>
    <property type="match status" value="1"/>
</dbReference>
<evidence type="ECO:0000256" key="3">
    <source>
        <dbReference type="ARBA" id="ARBA00023239"/>
    </source>
</evidence>
<protein>
    <submittedName>
        <fullName evidence="7">(-)-germacrene D synthase-like</fullName>
    </submittedName>
</protein>
<dbReference type="RefSeq" id="XP_010259732.1">
    <property type="nucleotide sequence ID" value="XM_010261430.1"/>
</dbReference>
<dbReference type="OMA" id="SSGYPMV"/>
<dbReference type="SFLD" id="SFLDS00005">
    <property type="entry name" value="Isoprenoid_Synthase_Type_I"/>
    <property type="match status" value="1"/>
</dbReference>
<dbReference type="GO" id="GO:0000287">
    <property type="term" value="F:magnesium ion binding"/>
    <property type="evidence" value="ECO:0007669"/>
    <property type="project" value="InterPro"/>
</dbReference>
<dbReference type="KEGG" id="nnu:104599064"/>
<dbReference type="FunCoup" id="A0A1U8AC62">
    <property type="interactions" value="15"/>
</dbReference>
<dbReference type="eggNOG" id="ENOG502QUCN">
    <property type="taxonomic scope" value="Eukaryota"/>
</dbReference>
<dbReference type="InterPro" id="IPR044814">
    <property type="entry name" value="Terpene_cyclase_plant_C1"/>
</dbReference>
<dbReference type="InParanoid" id="A0A1U8AC62"/>
<dbReference type="Pfam" id="PF03936">
    <property type="entry name" value="Terpene_synth_C"/>
    <property type="match status" value="1"/>
</dbReference>
<dbReference type="InterPro" id="IPR005630">
    <property type="entry name" value="Terpene_synthase_metal-bd"/>
</dbReference>
<name>A0A1U8AC62_NELNU</name>
<evidence type="ECO:0000313" key="7">
    <source>
        <dbReference type="RefSeq" id="XP_010259732.1"/>
    </source>
</evidence>
<dbReference type="FunFam" id="1.10.600.10:FF:000007">
    <property type="entry name" value="Isoprene synthase, chloroplastic"/>
    <property type="match status" value="1"/>
</dbReference>
<dbReference type="Gene3D" id="1.10.600.10">
    <property type="entry name" value="Farnesyl Diphosphate Synthase"/>
    <property type="match status" value="1"/>
</dbReference>
<sequence length="486" mass="55118">MRLGFWKDSGFGRPLPGEDVRSGGRAWLASRPDAEGEVATGPEAVKGTAIGTGTEKLDATLAADVLNKFRDEHGKFRNGLTRDTRGMLSLYEAAHLGIRGEEILDEALSFTTAHLKSVATNSSSPLVEQVIHALEQSLHRGMTKLEARHYISFYEKDPSRNEVLLKLAKLDFNRLQSLHLEELGEISRWWKDLDLASKIPYARNRVVECYFCIMGVYPEPQYSFGRTILTKVTAMTSILDDTYDAYGTFEELQLFTDAIERWDVDETDKLPEYMKAIYLALLDIYNEIEEEMRNEGRSYCVSYAKEEMKVLIRTYFTEAKWFSEGHIPTFKESLENALVSCGYAMILLTSFVGMGEIATKEVFDWVSKTPKIVRSACLIGRLMDDIVSNEFEQERGHVSSAIECYMNENGVSREEAITEIRKLINNTWKDINEQCVRPTAAAMPPLMRAVNLARVFDVAYKREDGYTNAHVLKAHIVLLLIDPIPI</sequence>
<dbReference type="InterPro" id="IPR001906">
    <property type="entry name" value="Terpene_synth_N"/>
</dbReference>
<evidence type="ECO:0000256" key="2">
    <source>
        <dbReference type="ARBA" id="ARBA00022842"/>
    </source>
</evidence>
<feature type="domain" description="Terpene synthase metal-binding" evidence="5">
    <location>
        <begin position="191"/>
        <end position="430"/>
    </location>
</feature>
<dbReference type="InterPro" id="IPR036965">
    <property type="entry name" value="Terpene_synth_N_sf"/>
</dbReference>
<dbReference type="Proteomes" id="UP000189703">
    <property type="component" value="Unplaced"/>
</dbReference>
<accession>A0A1U8AC62</accession>